<dbReference type="PROSITE" id="PS00134">
    <property type="entry name" value="TRYPSIN_HIS"/>
    <property type="match status" value="1"/>
</dbReference>
<feature type="region of interest" description="Disordered" evidence="6">
    <location>
        <begin position="1"/>
        <end position="33"/>
    </location>
</feature>
<dbReference type="Pfam" id="PF00089">
    <property type="entry name" value="Trypsin"/>
    <property type="match status" value="1"/>
</dbReference>
<dbReference type="GeneID" id="112452021"/>
<comment type="similarity">
    <text evidence="1">Belongs to the peptidase S1 family.</text>
</comment>
<organism evidence="8 9">
    <name type="scientific">Temnothorax curvispinosus</name>
    <dbReference type="NCBI Taxonomy" id="300111"/>
    <lineage>
        <taxon>Eukaryota</taxon>
        <taxon>Metazoa</taxon>
        <taxon>Ecdysozoa</taxon>
        <taxon>Arthropoda</taxon>
        <taxon>Hexapoda</taxon>
        <taxon>Insecta</taxon>
        <taxon>Pterygota</taxon>
        <taxon>Neoptera</taxon>
        <taxon>Endopterygota</taxon>
        <taxon>Hymenoptera</taxon>
        <taxon>Apocrita</taxon>
        <taxon>Aculeata</taxon>
        <taxon>Formicoidea</taxon>
        <taxon>Formicidae</taxon>
        <taxon>Myrmicinae</taxon>
        <taxon>Temnothorax</taxon>
    </lineage>
</organism>
<dbReference type="InterPro" id="IPR001314">
    <property type="entry name" value="Peptidase_S1A"/>
</dbReference>
<dbReference type="CDD" id="cd00190">
    <property type="entry name" value="Tryp_SPc"/>
    <property type="match status" value="1"/>
</dbReference>
<dbReference type="InterPro" id="IPR043504">
    <property type="entry name" value="Peptidase_S1_PA_chymotrypsin"/>
</dbReference>
<dbReference type="SUPFAM" id="SSF50494">
    <property type="entry name" value="Trypsin-like serine proteases"/>
    <property type="match status" value="1"/>
</dbReference>
<dbReference type="Proteomes" id="UP000504618">
    <property type="component" value="Unplaced"/>
</dbReference>
<dbReference type="InterPro" id="IPR050430">
    <property type="entry name" value="Peptidase_S1"/>
</dbReference>
<dbReference type="PROSITE" id="PS50240">
    <property type="entry name" value="TRYPSIN_DOM"/>
    <property type="match status" value="1"/>
</dbReference>
<dbReference type="PANTHER" id="PTHR24276:SF96">
    <property type="entry name" value="PEPTIDASE S1 DOMAIN-CONTAINING PROTEIN"/>
    <property type="match status" value="1"/>
</dbReference>
<keyword evidence="5" id="KW-1015">Disulfide bond</keyword>
<dbReference type="OrthoDB" id="6755574at2759"/>
<keyword evidence="3" id="KW-0378">Hydrolase</keyword>
<dbReference type="AlphaFoldDB" id="A0A6J1PEV2"/>
<keyword evidence="8" id="KW-1185">Reference proteome</keyword>
<evidence type="ECO:0000256" key="6">
    <source>
        <dbReference type="SAM" id="MobiDB-lite"/>
    </source>
</evidence>
<proteinExistence type="inferred from homology"/>
<keyword evidence="4" id="KW-0720">Serine protease</keyword>
<evidence type="ECO:0000313" key="9">
    <source>
        <dbReference type="RefSeq" id="XP_024867775.1"/>
    </source>
</evidence>
<evidence type="ECO:0000256" key="4">
    <source>
        <dbReference type="ARBA" id="ARBA00022825"/>
    </source>
</evidence>
<dbReference type="SMART" id="SM00020">
    <property type="entry name" value="Tryp_SPc"/>
    <property type="match status" value="1"/>
</dbReference>
<dbReference type="InterPro" id="IPR001254">
    <property type="entry name" value="Trypsin_dom"/>
</dbReference>
<dbReference type="PRINTS" id="PR00722">
    <property type="entry name" value="CHYMOTRYPSIN"/>
</dbReference>
<name>A0A6J1PEV2_9HYME</name>
<evidence type="ECO:0000256" key="1">
    <source>
        <dbReference type="ARBA" id="ARBA00007664"/>
    </source>
</evidence>
<dbReference type="InterPro" id="IPR009003">
    <property type="entry name" value="Peptidase_S1_PA"/>
</dbReference>
<dbReference type="Gene3D" id="2.40.10.10">
    <property type="entry name" value="Trypsin-like serine proteases"/>
    <property type="match status" value="1"/>
</dbReference>
<gene>
    <name evidence="9" type="primary">LOC112452021</name>
</gene>
<protein>
    <submittedName>
        <fullName evidence="9">Chymotrypsin-2-like</fullName>
    </submittedName>
</protein>
<accession>A0A6J1PEV2</accession>
<dbReference type="FunFam" id="2.40.10.10:FF:000068">
    <property type="entry name" value="transmembrane protease serine 2"/>
    <property type="match status" value="1"/>
</dbReference>
<sequence>MAGTGGKRLTRQGFGYPESTAGQGEIAGPQASSSCDRSSTLVGDLANFYYTFTGAYGDEPDKLVNGIPANIKDYPHCVSIRVDNTHFCGGSIIDKQHILTAGHCVAPLIQDSRLRKSVTVVTGTTYLNEGGQSHKVEKLWYHDDYNPRASRGNYDIGLIKLASPIEFGPTQQPIKLPTTTIEKDDDVTIAAWGSRGFRKPVHNNLQKLNAKAMLPDTCQAYHKFLMNIHKDEFCTLITYGTGLCNGDSGSGLIRNSDRTIIGLVSGGRPCARGYPDVYTNVYSYLSWIEGKMNY</sequence>
<feature type="domain" description="Peptidase S1" evidence="7">
    <location>
        <begin position="63"/>
        <end position="293"/>
    </location>
</feature>
<reference evidence="9" key="1">
    <citation type="submission" date="2025-08" db="UniProtKB">
        <authorList>
            <consortium name="RefSeq"/>
        </authorList>
    </citation>
    <scope>IDENTIFICATION</scope>
    <source>
        <tissue evidence="9">Whole body</tissue>
    </source>
</reference>
<dbReference type="GO" id="GO:0006508">
    <property type="term" value="P:proteolysis"/>
    <property type="evidence" value="ECO:0007669"/>
    <property type="project" value="UniProtKB-KW"/>
</dbReference>
<dbReference type="PANTHER" id="PTHR24276">
    <property type="entry name" value="POLYSERASE-RELATED"/>
    <property type="match status" value="1"/>
</dbReference>
<evidence type="ECO:0000313" key="8">
    <source>
        <dbReference type="Proteomes" id="UP000504618"/>
    </source>
</evidence>
<evidence type="ECO:0000256" key="5">
    <source>
        <dbReference type="ARBA" id="ARBA00023157"/>
    </source>
</evidence>
<evidence type="ECO:0000256" key="3">
    <source>
        <dbReference type="ARBA" id="ARBA00022801"/>
    </source>
</evidence>
<dbReference type="GO" id="GO:0004252">
    <property type="term" value="F:serine-type endopeptidase activity"/>
    <property type="evidence" value="ECO:0007669"/>
    <property type="project" value="InterPro"/>
</dbReference>
<evidence type="ECO:0000259" key="7">
    <source>
        <dbReference type="PROSITE" id="PS50240"/>
    </source>
</evidence>
<dbReference type="RefSeq" id="XP_024867775.1">
    <property type="nucleotide sequence ID" value="XM_025012007.1"/>
</dbReference>
<dbReference type="InterPro" id="IPR018114">
    <property type="entry name" value="TRYPSIN_HIS"/>
</dbReference>
<keyword evidence="2" id="KW-0645">Protease</keyword>
<evidence type="ECO:0000256" key="2">
    <source>
        <dbReference type="ARBA" id="ARBA00022670"/>
    </source>
</evidence>